<evidence type="ECO:0000256" key="1">
    <source>
        <dbReference type="SAM" id="MobiDB-lite"/>
    </source>
</evidence>
<dbReference type="RefSeq" id="WP_013758455.1">
    <property type="nucleotide sequence ID" value="NC_015500.1"/>
</dbReference>
<sequence length="409" mass="46054">MKQRYELNEREAEWYDIEYPERIKTKKRLLQYVAAELAALHPGFSETYIWDYRIYRTENVQKIRAVVMDRTVYTEYRLRRPHTVYTTPEDGACGNYFCAARFTETGTRRTGYVPAALLGAAVLCAVAVPCFILSAKPEAAATAAYPVPDSPPDAAIEVPSVFMLCNEYGGAVLRAGGRAETVRYTRYPFPQLQLRVSGCTPAELYARFGECVYFSAAEFSEITYAAAKPEFSAEVRLSFQPSDFEYRTDTDASARYALLDEIHAQLEKHRVKIVHELVVSEENKLRVTAQCPYATLNALAEIEPYVSDKKLLITELELTKIRGTDTVSLNFECMPALDTVTDFTPYETVLSTIFPADEPPSGNGKPEKITPKAQNEVPDNAAKIGTVRNGKDVTVYYRTEDGKIIRLRE</sequence>
<accession>F4LMK1</accession>
<keyword evidence="2" id="KW-1133">Transmembrane helix</keyword>
<keyword evidence="2" id="KW-0812">Transmembrane</keyword>
<feature type="region of interest" description="Disordered" evidence="1">
    <location>
        <begin position="355"/>
        <end position="379"/>
    </location>
</feature>
<dbReference type="STRING" id="906968.Trebr_1321"/>
<feature type="transmembrane region" description="Helical" evidence="2">
    <location>
        <begin position="111"/>
        <end position="134"/>
    </location>
</feature>
<evidence type="ECO:0000313" key="3">
    <source>
        <dbReference type="EMBL" id="AEE16748.1"/>
    </source>
</evidence>
<evidence type="ECO:0000313" key="4">
    <source>
        <dbReference type="Proteomes" id="UP000006546"/>
    </source>
</evidence>
<dbReference type="Proteomes" id="UP000006546">
    <property type="component" value="Chromosome"/>
</dbReference>
<gene>
    <name evidence="3" type="ordered locus">Trebr_1321</name>
</gene>
<evidence type="ECO:0000256" key="2">
    <source>
        <dbReference type="SAM" id="Phobius"/>
    </source>
</evidence>
<organism evidence="3 4">
    <name type="scientific">Treponema brennaborense (strain DSM 12168 / CIP 105900 / DD5/3)</name>
    <dbReference type="NCBI Taxonomy" id="906968"/>
    <lineage>
        <taxon>Bacteria</taxon>
        <taxon>Pseudomonadati</taxon>
        <taxon>Spirochaetota</taxon>
        <taxon>Spirochaetia</taxon>
        <taxon>Spirochaetales</taxon>
        <taxon>Treponemataceae</taxon>
        <taxon>Treponema</taxon>
    </lineage>
</organism>
<proteinExistence type="predicted"/>
<dbReference type="EMBL" id="CP002696">
    <property type="protein sequence ID" value="AEE16748.1"/>
    <property type="molecule type" value="Genomic_DNA"/>
</dbReference>
<keyword evidence="4" id="KW-1185">Reference proteome</keyword>
<protein>
    <submittedName>
        <fullName evidence="3">Uncharacterized protein</fullName>
    </submittedName>
</protein>
<reference evidence="4" key="1">
    <citation type="submission" date="2011-04" db="EMBL/GenBank/DDBJ databases">
        <title>The complete genome of Treponema brennaborense DSM 12168.</title>
        <authorList>
            <person name="Lucas S."/>
            <person name="Han J."/>
            <person name="Lapidus A."/>
            <person name="Bruce D."/>
            <person name="Goodwin L."/>
            <person name="Pitluck S."/>
            <person name="Peters L."/>
            <person name="Kyrpides N."/>
            <person name="Mavromatis K."/>
            <person name="Ivanova N."/>
            <person name="Mikhailova N."/>
            <person name="Pagani I."/>
            <person name="Teshima H."/>
            <person name="Detter J.C."/>
            <person name="Tapia R."/>
            <person name="Han C."/>
            <person name="Land M."/>
            <person name="Hauser L."/>
            <person name="Markowitz V."/>
            <person name="Cheng J.-F."/>
            <person name="Hugenholtz P."/>
            <person name="Woyke T."/>
            <person name="Wu D."/>
            <person name="Gronow S."/>
            <person name="Wellnitz S."/>
            <person name="Brambilla E."/>
            <person name="Klenk H.-P."/>
            <person name="Eisen J.A."/>
        </authorList>
    </citation>
    <scope>NUCLEOTIDE SEQUENCE [LARGE SCALE GENOMIC DNA]</scope>
    <source>
        <strain evidence="4">DSM 12168 / CIP 105900 / DD5/3</strain>
    </source>
</reference>
<dbReference type="HOGENOM" id="CLU_672565_0_0_12"/>
<dbReference type="AlphaFoldDB" id="F4LMK1"/>
<keyword evidence="2" id="KW-0472">Membrane</keyword>
<name>F4LMK1_TREBD</name>
<dbReference type="KEGG" id="tbe:Trebr_1321"/>